<protein>
    <submittedName>
        <fullName evidence="1">52 kDa cement protein</fullName>
    </submittedName>
</protein>
<sequence>MKQYKGVLADLLQLAVVRYYGCEPVINKKVPLSTYFGRYVKKTKIPSPYRYNTKYVRTFLDGFKVYLRRHLQRPQKISIPSLPPKDIFPIFPVRPPKPSYPGYEILATLKSLGLPPLVNPRASLGGIVAYLKVVGVSKTTFISRIQVYRQAIIKVVLKYKKIYTGYRLDLLQVAALRYYGLKKNTKYEVSFGYALRKILKPSIKIKISVTYVRQFLVRFSRVLVAVPYPGYSLLPVLRGIGLPKLYRPKYALGGIVAYLKIKKISQVTFIARIKKYRLKIKKLVLKYKRQYKGYQLDLVQIAALRYYCISKKSKYSVSFGYALKKTIKLSIRQKYSIKYARIFLERFSKVLVTLPYPGYNLIRVFRGIGLPKLYRPKYSVGGLVAYLKVVKIKQVTFISQINKYSTSIRQLVLKYKKQYSGFRVDLLQLAALRYYGIKQDYSVKFIVAFRKALVPSFKISTRSIKAFLVRFSKYLLKPAYISPAYKPRPATYPGYQLKPLLTTVGLPKLTKPQYSLPGLVGYLQSNKYPLPSLVGRIQKYGPKIRSTVYRYRPNYSGVLTDLLQLCAIRYYSLPPVIRSNVGFGSTFQRYIRSQKLSRQYSPAFVKKFLSGFIKYIRKNKFQKYSGKWW</sequence>
<evidence type="ECO:0000313" key="1">
    <source>
        <dbReference type="EMBL" id="AKZ20820.1"/>
    </source>
</evidence>
<organism evidence="1">
    <name type="scientific">Amphibalanus amphitrite</name>
    <name type="common">Striped barnacle</name>
    <name type="synonym">Balanus amphitrite</name>
    <dbReference type="NCBI Taxonomy" id="1232801"/>
    <lineage>
        <taxon>Eukaryota</taxon>
        <taxon>Metazoa</taxon>
        <taxon>Ecdysozoa</taxon>
        <taxon>Arthropoda</taxon>
        <taxon>Crustacea</taxon>
        <taxon>Multicrustacea</taxon>
        <taxon>Cirripedia</taxon>
        <taxon>Thoracica</taxon>
        <taxon>Thoracicalcarea</taxon>
        <taxon>Balanomorpha</taxon>
        <taxon>Balanoidea</taxon>
        <taxon>Balanidae</taxon>
        <taxon>Amphibalaninae</taxon>
        <taxon>Amphibalanus</taxon>
    </lineage>
</organism>
<reference evidence="1" key="1">
    <citation type="submission" date="2015-02" db="EMBL/GenBank/DDBJ databases">
        <authorList>
            <person name="Chooi Y.-H."/>
        </authorList>
    </citation>
    <scope>NUCLEOTIDE SEQUENCE</scope>
</reference>
<gene>
    <name evidence="1" type="primary">cp52k</name>
</gene>
<dbReference type="AlphaFoldDB" id="A0A0N7DZW9"/>
<name>A0A0N7DZW9_AMPAM</name>
<dbReference type="EMBL" id="KP863709">
    <property type="protein sequence ID" value="AKZ20820.1"/>
    <property type="molecule type" value="mRNA"/>
</dbReference>
<proteinExistence type="evidence at transcript level"/>
<accession>A0A0N7DZW9</accession>